<name>A0A9D2P1A8_9FIRM</name>
<sequence length="172" mass="19499">MYQIGALLFYGETGVCRVADIQVRSPGRGEPERSYYVLEPLYQSCTITTPVDSNKVFMRPILTREEANALIDRIPQIKAQGFYSRALRELTGHYQAALKTHDCQAYLELTMSIYAKKQDLEAHKRKVGALDQRFMKRAEDLLFGELAAALDIPREEVPGYIARRVEGQAPSD</sequence>
<dbReference type="Proteomes" id="UP000823882">
    <property type="component" value="Unassembled WGS sequence"/>
</dbReference>
<dbReference type="EMBL" id="DWWJ01000087">
    <property type="protein sequence ID" value="HJC40824.1"/>
    <property type="molecule type" value="Genomic_DNA"/>
</dbReference>
<accession>A0A9D2P1A8</accession>
<reference evidence="2" key="1">
    <citation type="journal article" date="2021" name="PeerJ">
        <title>Extensive microbial diversity within the chicken gut microbiome revealed by metagenomics and culture.</title>
        <authorList>
            <person name="Gilroy R."/>
            <person name="Ravi A."/>
            <person name="Getino M."/>
            <person name="Pursley I."/>
            <person name="Horton D.L."/>
            <person name="Alikhan N.F."/>
            <person name="Baker D."/>
            <person name="Gharbi K."/>
            <person name="Hall N."/>
            <person name="Watson M."/>
            <person name="Adriaenssens E.M."/>
            <person name="Foster-Nyarko E."/>
            <person name="Jarju S."/>
            <person name="Secka A."/>
            <person name="Antonio M."/>
            <person name="Oren A."/>
            <person name="Chaudhuri R.R."/>
            <person name="La Ragione R."/>
            <person name="Hildebrand F."/>
            <person name="Pallen M.J."/>
        </authorList>
    </citation>
    <scope>NUCLEOTIDE SEQUENCE</scope>
    <source>
        <strain evidence="2">CHK186-1790</strain>
    </source>
</reference>
<protein>
    <submittedName>
        <fullName evidence="2">CarD family transcriptional regulator</fullName>
    </submittedName>
</protein>
<dbReference type="InterPro" id="IPR003711">
    <property type="entry name" value="CarD-like/TRCF_RID"/>
</dbReference>
<dbReference type="Gene3D" id="1.20.58.1290">
    <property type="entry name" value="CarD-like, C-terminal domain"/>
    <property type="match status" value="1"/>
</dbReference>
<dbReference type="InterPro" id="IPR042215">
    <property type="entry name" value="CarD-like_C"/>
</dbReference>
<feature type="domain" description="CarD-like/TRCF RNAP-interacting" evidence="1">
    <location>
        <begin position="2"/>
        <end position="61"/>
    </location>
</feature>
<dbReference type="AlphaFoldDB" id="A0A9D2P1A8"/>
<dbReference type="Gene3D" id="2.40.10.170">
    <property type="match status" value="1"/>
</dbReference>
<proteinExistence type="predicted"/>
<reference evidence="2" key="2">
    <citation type="submission" date="2021-04" db="EMBL/GenBank/DDBJ databases">
        <authorList>
            <person name="Gilroy R."/>
        </authorList>
    </citation>
    <scope>NUCLEOTIDE SEQUENCE</scope>
    <source>
        <strain evidence="2">CHK186-1790</strain>
    </source>
</reference>
<evidence type="ECO:0000313" key="3">
    <source>
        <dbReference type="Proteomes" id="UP000823882"/>
    </source>
</evidence>
<evidence type="ECO:0000313" key="2">
    <source>
        <dbReference type="EMBL" id="HJC40824.1"/>
    </source>
</evidence>
<dbReference type="Pfam" id="PF02559">
    <property type="entry name" value="CarD_TRCF_RID"/>
    <property type="match status" value="1"/>
</dbReference>
<comment type="caution">
    <text evidence="2">The sequence shown here is derived from an EMBL/GenBank/DDBJ whole genome shotgun (WGS) entry which is preliminary data.</text>
</comment>
<organism evidence="2 3">
    <name type="scientific">Candidatus Intestinimonas pullistercoris</name>
    <dbReference type="NCBI Taxonomy" id="2838623"/>
    <lineage>
        <taxon>Bacteria</taxon>
        <taxon>Bacillati</taxon>
        <taxon>Bacillota</taxon>
        <taxon>Clostridia</taxon>
        <taxon>Eubacteriales</taxon>
        <taxon>Intestinimonas</taxon>
    </lineage>
</organism>
<evidence type="ECO:0000259" key="1">
    <source>
        <dbReference type="Pfam" id="PF02559"/>
    </source>
</evidence>
<gene>
    <name evidence="2" type="ORF">H9701_04650</name>
</gene>